<dbReference type="Pfam" id="PF00653">
    <property type="entry name" value="BIR"/>
    <property type="match status" value="2"/>
</dbReference>
<dbReference type="Proteomes" id="UP001519460">
    <property type="component" value="Unassembled WGS sequence"/>
</dbReference>
<dbReference type="CDD" id="cd00022">
    <property type="entry name" value="BIR"/>
    <property type="match status" value="1"/>
</dbReference>
<keyword evidence="3 5" id="KW-0863">Zinc-finger</keyword>
<dbReference type="PROSITE" id="PS50143">
    <property type="entry name" value="BIR_REPEAT_2"/>
    <property type="match status" value="2"/>
</dbReference>
<dbReference type="InterPro" id="IPR050784">
    <property type="entry name" value="IAP"/>
</dbReference>
<feature type="region of interest" description="Disordered" evidence="6">
    <location>
        <begin position="468"/>
        <end position="514"/>
    </location>
</feature>
<keyword evidence="9" id="KW-1185">Reference proteome</keyword>
<evidence type="ECO:0000256" key="5">
    <source>
        <dbReference type="PROSITE-ProRule" id="PRU00175"/>
    </source>
</evidence>
<dbReference type="InterPro" id="IPR001370">
    <property type="entry name" value="BIR_rpt"/>
</dbReference>
<feature type="region of interest" description="Disordered" evidence="6">
    <location>
        <begin position="164"/>
        <end position="209"/>
    </location>
</feature>
<reference evidence="8 9" key="1">
    <citation type="journal article" date="2023" name="Sci. Data">
        <title>Genome assembly of the Korean intertidal mud-creeper Batillaria attramentaria.</title>
        <authorList>
            <person name="Patra A.K."/>
            <person name="Ho P.T."/>
            <person name="Jun S."/>
            <person name="Lee S.J."/>
            <person name="Kim Y."/>
            <person name="Won Y.J."/>
        </authorList>
    </citation>
    <scope>NUCLEOTIDE SEQUENCE [LARGE SCALE GENOMIC DNA]</scope>
    <source>
        <strain evidence="8">Wonlab-2016</strain>
    </source>
</reference>
<dbReference type="Pfam" id="PF13920">
    <property type="entry name" value="zf-C3HC4_3"/>
    <property type="match status" value="1"/>
</dbReference>
<feature type="domain" description="RING-type" evidence="7">
    <location>
        <begin position="575"/>
        <end position="609"/>
    </location>
</feature>
<dbReference type="GO" id="GO:0008270">
    <property type="term" value="F:zinc ion binding"/>
    <property type="evidence" value="ECO:0007669"/>
    <property type="project" value="UniProtKB-KW"/>
</dbReference>
<dbReference type="Gene3D" id="3.30.40.10">
    <property type="entry name" value="Zinc/RING finger domain, C3HC4 (zinc finger)"/>
    <property type="match status" value="1"/>
</dbReference>
<evidence type="ECO:0000259" key="7">
    <source>
        <dbReference type="PROSITE" id="PS50089"/>
    </source>
</evidence>
<feature type="region of interest" description="Disordered" evidence="6">
    <location>
        <begin position="279"/>
        <end position="299"/>
    </location>
</feature>
<dbReference type="SUPFAM" id="SSF57924">
    <property type="entry name" value="Inhibitor of apoptosis (IAP) repeat"/>
    <property type="match status" value="2"/>
</dbReference>
<dbReference type="PROSITE" id="PS50089">
    <property type="entry name" value="ZF_RING_2"/>
    <property type="match status" value="1"/>
</dbReference>
<evidence type="ECO:0000256" key="1">
    <source>
        <dbReference type="ARBA" id="ARBA00006672"/>
    </source>
</evidence>
<feature type="region of interest" description="Disordered" evidence="6">
    <location>
        <begin position="231"/>
        <end position="250"/>
    </location>
</feature>
<feature type="region of interest" description="Disordered" evidence="6">
    <location>
        <begin position="1"/>
        <end position="21"/>
    </location>
</feature>
<dbReference type="SMART" id="SM00238">
    <property type="entry name" value="BIR"/>
    <property type="match status" value="2"/>
</dbReference>
<evidence type="ECO:0000256" key="4">
    <source>
        <dbReference type="ARBA" id="ARBA00022833"/>
    </source>
</evidence>
<dbReference type="EMBL" id="JACVVK020000107">
    <property type="protein sequence ID" value="KAK7491998.1"/>
    <property type="molecule type" value="Genomic_DNA"/>
</dbReference>
<dbReference type="Gene3D" id="1.10.1170.10">
    <property type="entry name" value="Inhibitor Of Apoptosis Protein (2mihbC-IAP-1), Chain A"/>
    <property type="match status" value="2"/>
</dbReference>
<evidence type="ECO:0000256" key="6">
    <source>
        <dbReference type="SAM" id="MobiDB-lite"/>
    </source>
</evidence>
<dbReference type="PANTHER" id="PTHR10044:SF139">
    <property type="entry name" value="DEATH-ASSOCIATED INHIBITOR OF APOPTOSIS 2"/>
    <property type="match status" value="1"/>
</dbReference>
<evidence type="ECO:0000256" key="3">
    <source>
        <dbReference type="ARBA" id="ARBA00022771"/>
    </source>
</evidence>
<feature type="compositionally biased region" description="Polar residues" evidence="6">
    <location>
        <begin position="231"/>
        <end position="241"/>
    </location>
</feature>
<dbReference type="InterPro" id="IPR013083">
    <property type="entry name" value="Znf_RING/FYVE/PHD"/>
</dbReference>
<evidence type="ECO:0000313" key="9">
    <source>
        <dbReference type="Proteomes" id="UP001519460"/>
    </source>
</evidence>
<dbReference type="FunFam" id="1.10.1170.10:FF:000002">
    <property type="entry name" value="Baculoviral IAP repeat containing 7"/>
    <property type="match status" value="1"/>
</dbReference>
<protein>
    <recommendedName>
        <fullName evidence="7">RING-type domain-containing protein</fullName>
    </recommendedName>
</protein>
<name>A0ABD0KXW8_9CAEN</name>
<gene>
    <name evidence="8" type="ORF">BaRGS_00016662</name>
</gene>
<accession>A0ABD0KXW8</accession>
<proteinExistence type="inferred from homology"/>
<keyword evidence="4" id="KW-0862">Zinc</keyword>
<sequence length="622" mass="69089">MTTDLQDKDISVSERNVSGGSERDSVYRDLLQLCDLLSSKPEKDFDSWTSKDFSLRYVHGVAQTLSVWPLGADYDLKDAFSEIWRLSTFKCIDDLQVSPIRLAQSGFYYDQPLEIRCFSCGVSKRNWGEADKMVALVHLHISPDCDHANFKDKRNIAADGRYVSLIPSPGQERPSEGTDEPQCPEPVGKGDSEEISERIPDVPKVEKLSPQELTIGGQAWNPTQASALSASTSCGSLSEKSTSNDDAFRDERVPTLDINRAASSGQSPRALTSAGLYNLGEDVPSQTNSPGCRDNGGQDTCDSADTVQFDDAALSSIDMNRAASPLNAKTRTRFLSFAGWPRNSGLSPTVLAEAGFYYLGSGDSVRCWYCGIILRNWRQSDDPWVTHVLFRFSCAFVLAVRGRNFITQALICRCQVRNNQVRPTFYSLQFNLVCSASFPLVLFVVIIELYVETAAVISGGNGIPAGNEQATTQIDSSRQRLVRPEVDASRSDQQRSTAGRQNPERKASPETPPVTARELFRKEGKEGFFQKIVKDSAGRLLERPTFSGSMSADGAEEYYQRLVQDSRRLRERRRCKICARNAIDTIFLPCGHLCACETCSDTLRECCLCYQRIRGTAHVYME</sequence>
<feature type="compositionally biased region" description="Basic and acidic residues" evidence="6">
    <location>
        <begin position="482"/>
        <end position="493"/>
    </location>
</feature>
<evidence type="ECO:0000313" key="8">
    <source>
        <dbReference type="EMBL" id="KAK7491998.1"/>
    </source>
</evidence>
<organism evidence="8 9">
    <name type="scientific">Batillaria attramentaria</name>
    <dbReference type="NCBI Taxonomy" id="370345"/>
    <lineage>
        <taxon>Eukaryota</taxon>
        <taxon>Metazoa</taxon>
        <taxon>Spiralia</taxon>
        <taxon>Lophotrochozoa</taxon>
        <taxon>Mollusca</taxon>
        <taxon>Gastropoda</taxon>
        <taxon>Caenogastropoda</taxon>
        <taxon>Sorbeoconcha</taxon>
        <taxon>Cerithioidea</taxon>
        <taxon>Batillariidae</taxon>
        <taxon>Batillaria</taxon>
    </lineage>
</organism>
<comment type="caution">
    <text evidence="8">The sequence shown here is derived from an EMBL/GenBank/DDBJ whole genome shotgun (WGS) entry which is preliminary data.</text>
</comment>
<feature type="compositionally biased region" description="Basic and acidic residues" evidence="6">
    <location>
        <begin position="188"/>
        <end position="209"/>
    </location>
</feature>
<dbReference type="PANTHER" id="PTHR10044">
    <property type="entry name" value="INHIBITOR OF APOPTOSIS"/>
    <property type="match status" value="1"/>
</dbReference>
<comment type="similarity">
    <text evidence="1">Belongs to the IAP family.</text>
</comment>
<feature type="compositionally biased region" description="Basic and acidic residues" evidence="6">
    <location>
        <begin position="1"/>
        <end position="12"/>
    </location>
</feature>
<dbReference type="InterPro" id="IPR001841">
    <property type="entry name" value="Znf_RING"/>
</dbReference>
<keyword evidence="2" id="KW-0479">Metal-binding</keyword>
<dbReference type="AlphaFoldDB" id="A0ABD0KXW8"/>
<evidence type="ECO:0000256" key="2">
    <source>
        <dbReference type="ARBA" id="ARBA00022723"/>
    </source>
</evidence>